<evidence type="ECO:0000256" key="3">
    <source>
        <dbReference type="SAM" id="Phobius"/>
    </source>
</evidence>
<evidence type="ECO:0000256" key="2">
    <source>
        <dbReference type="ARBA" id="ARBA00023136"/>
    </source>
</evidence>
<reference evidence="5" key="1">
    <citation type="journal article" date="2019" name="Int. J. Syst. Evol. Microbiol.">
        <title>The Global Catalogue of Microorganisms (GCM) 10K type strain sequencing project: providing services to taxonomists for standard genome sequencing and annotation.</title>
        <authorList>
            <consortium name="The Broad Institute Genomics Platform"/>
            <consortium name="The Broad Institute Genome Sequencing Center for Infectious Disease"/>
            <person name="Wu L."/>
            <person name="Ma J."/>
        </authorList>
    </citation>
    <scope>NUCLEOTIDE SEQUENCE [LARGE SCALE GENOMIC DNA]</scope>
    <source>
        <strain evidence="5">CGMCC 1.12769</strain>
    </source>
</reference>
<protein>
    <submittedName>
        <fullName evidence="4">Spore germination protein</fullName>
    </submittedName>
</protein>
<dbReference type="PANTHER" id="PTHR22550">
    <property type="entry name" value="SPORE GERMINATION PROTEIN"/>
    <property type="match status" value="1"/>
</dbReference>
<gene>
    <name evidence="4" type="ORF">GCM10008013_09390</name>
</gene>
<keyword evidence="2 3" id="KW-0472">Membrane</keyword>
<evidence type="ECO:0000313" key="4">
    <source>
        <dbReference type="EMBL" id="GGH15282.1"/>
    </source>
</evidence>
<feature type="transmembrane region" description="Helical" evidence="3">
    <location>
        <begin position="319"/>
        <end position="337"/>
    </location>
</feature>
<feature type="transmembrane region" description="Helical" evidence="3">
    <location>
        <begin position="369"/>
        <end position="390"/>
    </location>
</feature>
<dbReference type="Pfam" id="PF03323">
    <property type="entry name" value="GerA"/>
    <property type="match status" value="1"/>
</dbReference>
<comment type="caution">
    <text evidence="4">The sequence shown here is derived from an EMBL/GenBank/DDBJ whole genome shotgun (WGS) entry which is preliminary data.</text>
</comment>
<dbReference type="Proteomes" id="UP000659344">
    <property type="component" value="Unassembled WGS sequence"/>
</dbReference>
<sequence>MTLNVESLKQRFKDCEDVFFKEYPGVQDDKPWGIIIYNKMMCDAVKMSETFLPVIYKEWEADKKAPDPEKLESQLTLQKIQANEDKVINLVFSGTCVILIPGDEHCYAFHAASEFNRTPQDASSEATIKGARDGFVENLTTNVALIRKRLKTTDLVYTSVDLGEITPVSIGILYLKERVVPQMVEEIINKLKSYTGDAPVGIGELTEHISPYKYSLFPIFDYSGRPDFAYDALLRGRVIMILDGSPVVLIAPSNLMQLLFAAEDPHLPFYFVLPWRMLRLVGIMLSIFLPGFYTSLMSYHQDQIPFPLLATIGSTRSSLPFSLSVEMLIILFILTLLREAGSRMPSPVGGTITLVAGIIIGDAAIRGGLFSPTAIVIAAMSFVAGSTLANQDFVFTQTILRFFILLMSSFLGLFGFFITIFLIINYTAHLRPFGQPFLSPFSPFAPQRLLRNFMRIPGLRKKGGEL</sequence>
<proteinExistence type="inferred from homology"/>
<evidence type="ECO:0000256" key="1">
    <source>
        <dbReference type="ARBA" id="ARBA00005278"/>
    </source>
</evidence>
<comment type="similarity">
    <text evidence="1">Belongs to the GerABKA family.</text>
</comment>
<dbReference type="InterPro" id="IPR004995">
    <property type="entry name" value="Spore_Ger"/>
</dbReference>
<keyword evidence="3" id="KW-0812">Transmembrane</keyword>
<dbReference type="InterPro" id="IPR050768">
    <property type="entry name" value="UPF0353/GerABKA_families"/>
</dbReference>
<evidence type="ECO:0000313" key="5">
    <source>
        <dbReference type="Proteomes" id="UP000659344"/>
    </source>
</evidence>
<feature type="transmembrane region" description="Helical" evidence="3">
    <location>
        <begin position="277"/>
        <end position="299"/>
    </location>
</feature>
<keyword evidence="3" id="KW-1133">Transmembrane helix</keyword>
<dbReference type="RefSeq" id="WP_188536292.1">
    <property type="nucleotide sequence ID" value="NZ_BMFT01000001.1"/>
</dbReference>
<organism evidence="4 5">
    <name type="scientific">Paenibacillus segetis</name>
    <dbReference type="NCBI Taxonomy" id="1325360"/>
    <lineage>
        <taxon>Bacteria</taxon>
        <taxon>Bacillati</taxon>
        <taxon>Bacillota</taxon>
        <taxon>Bacilli</taxon>
        <taxon>Bacillales</taxon>
        <taxon>Paenibacillaceae</taxon>
        <taxon>Paenibacillus</taxon>
    </lineage>
</organism>
<dbReference type="PANTHER" id="PTHR22550:SF5">
    <property type="entry name" value="LEUCINE ZIPPER PROTEIN 4"/>
    <property type="match status" value="1"/>
</dbReference>
<dbReference type="PIRSF" id="PIRSF005690">
    <property type="entry name" value="GerBA"/>
    <property type="match status" value="1"/>
</dbReference>
<name>A0ABQ1Y8D5_9BACL</name>
<accession>A0ABQ1Y8D5</accession>
<keyword evidence="5" id="KW-1185">Reference proteome</keyword>
<feature type="transmembrane region" description="Helical" evidence="3">
    <location>
        <begin position="402"/>
        <end position="424"/>
    </location>
</feature>
<dbReference type="EMBL" id="BMFT01000001">
    <property type="protein sequence ID" value="GGH15282.1"/>
    <property type="molecule type" value="Genomic_DNA"/>
</dbReference>